<dbReference type="OrthoDB" id="3147752at2759"/>
<keyword evidence="3" id="KW-1185">Reference proteome</keyword>
<evidence type="ECO:0000313" key="3">
    <source>
        <dbReference type="Proteomes" id="UP000001861"/>
    </source>
</evidence>
<dbReference type="AlphaFoldDB" id="A8N4S4"/>
<dbReference type="Proteomes" id="UP000001861">
    <property type="component" value="Unassembled WGS sequence"/>
</dbReference>
<name>A8N4S4_COPC7</name>
<sequence>MNIDDAYGLALLQENEQLKALIEELQMKQSEKYQQTENGVAAAYQLERQIKDYESKHANTTALLKVRTAELKGAQTFLTKAHLFSGADITVPMVESLNSDIFQCCAQISEMVFSEENIPREEQQVLAESRTRITKLVGEPVGVLEKNLRAGRDPLPLQTTLQIILNLRCKSFVNSYDWTNPDMNQRLAEMYRSICQKGDLLCVHMPSTRAMHLEEQAVAGR</sequence>
<comment type="caution">
    <text evidence="2">The sequence shown here is derived from an EMBL/GenBank/DDBJ whole genome shotgun (WGS) entry which is preliminary data.</text>
</comment>
<feature type="coiled-coil region" evidence="1">
    <location>
        <begin position="8"/>
        <end position="35"/>
    </location>
</feature>
<dbReference type="VEuPathDB" id="FungiDB:CC1G_11140"/>
<evidence type="ECO:0000256" key="1">
    <source>
        <dbReference type="SAM" id="Coils"/>
    </source>
</evidence>
<protein>
    <submittedName>
        <fullName evidence="2">Uncharacterized protein</fullName>
    </submittedName>
</protein>
<accession>A8N4S4</accession>
<dbReference type="GeneID" id="6006307"/>
<dbReference type="KEGG" id="cci:CC1G_11140"/>
<gene>
    <name evidence="2" type="ORF">CC1G_11140</name>
</gene>
<dbReference type="RefSeq" id="XP_001829870.1">
    <property type="nucleotide sequence ID" value="XM_001829818.1"/>
</dbReference>
<dbReference type="EMBL" id="AACS02000003">
    <property type="protein sequence ID" value="EAU91954.1"/>
    <property type="molecule type" value="Genomic_DNA"/>
</dbReference>
<dbReference type="OMA" id="IADNCAP"/>
<proteinExistence type="predicted"/>
<keyword evidence="1" id="KW-0175">Coiled coil</keyword>
<evidence type="ECO:0000313" key="2">
    <source>
        <dbReference type="EMBL" id="EAU91954.1"/>
    </source>
</evidence>
<organism evidence="2 3">
    <name type="scientific">Coprinopsis cinerea (strain Okayama-7 / 130 / ATCC MYA-4618 / FGSC 9003)</name>
    <name type="common">Inky cap fungus</name>
    <name type="synonym">Hormographiella aspergillata</name>
    <dbReference type="NCBI Taxonomy" id="240176"/>
    <lineage>
        <taxon>Eukaryota</taxon>
        <taxon>Fungi</taxon>
        <taxon>Dikarya</taxon>
        <taxon>Basidiomycota</taxon>
        <taxon>Agaricomycotina</taxon>
        <taxon>Agaricomycetes</taxon>
        <taxon>Agaricomycetidae</taxon>
        <taxon>Agaricales</taxon>
        <taxon>Agaricineae</taxon>
        <taxon>Psathyrellaceae</taxon>
        <taxon>Coprinopsis</taxon>
    </lineage>
</organism>
<dbReference type="InParanoid" id="A8N4S4"/>
<reference evidence="2 3" key="1">
    <citation type="journal article" date="2010" name="Proc. Natl. Acad. Sci. U.S.A.">
        <title>Insights into evolution of multicellular fungi from the assembled chromosomes of the mushroom Coprinopsis cinerea (Coprinus cinereus).</title>
        <authorList>
            <person name="Stajich J.E."/>
            <person name="Wilke S.K."/>
            <person name="Ahren D."/>
            <person name="Au C.H."/>
            <person name="Birren B.W."/>
            <person name="Borodovsky M."/>
            <person name="Burns C."/>
            <person name="Canback B."/>
            <person name="Casselton L.A."/>
            <person name="Cheng C.K."/>
            <person name="Deng J."/>
            <person name="Dietrich F.S."/>
            <person name="Fargo D.C."/>
            <person name="Farman M.L."/>
            <person name="Gathman A.C."/>
            <person name="Goldberg J."/>
            <person name="Guigo R."/>
            <person name="Hoegger P.J."/>
            <person name="Hooker J.B."/>
            <person name="Huggins A."/>
            <person name="James T.Y."/>
            <person name="Kamada T."/>
            <person name="Kilaru S."/>
            <person name="Kodira C."/>
            <person name="Kues U."/>
            <person name="Kupfer D."/>
            <person name="Kwan H.S."/>
            <person name="Lomsadze A."/>
            <person name="Li W."/>
            <person name="Lilly W.W."/>
            <person name="Ma L.J."/>
            <person name="Mackey A.J."/>
            <person name="Manning G."/>
            <person name="Martin F."/>
            <person name="Muraguchi H."/>
            <person name="Natvig D.O."/>
            <person name="Palmerini H."/>
            <person name="Ramesh M.A."/>
            <person name="Rehmeyer C.J."/>
            <person name="Roe B.A."/>
            <person name="Shenoy N."/>
            <person name="Stanke M."/>
            <person name="Ter-Hovhannisyan V."/>
            <person name="Tunlid A."/>
            <person name="Velagapudi R."/>
            <person name="Vision T.J."/>
            <person name="Zeng Q."/>
            <person name="Zolan M.E."/>
            <person name="Pukkila P.J."/>
        </authorList>
    </citation>
    <scope>NUCLEOTIDE SEQUENCE [LARGE SCALE GENOMIC DNA]</scope>
    <source>
        <strain evidence="3">Okayama-7 / 130 / ATCC MYA-4618 / FGSC 9003</strain>
    </source>
</reference>